<name>A0A9P1MGR1_9PEZI</name>
<dbReference type="PANTHER" id="PTHR21310:SF37">
    <property type="entry name" value="AMINOGLYCOSIDE PHOSPHOTRANSFERASE DOMAIN-CONTAINING PROTEIN"/>
    <property type="match status" value="1"/>
</dbReference>
<dbReference type="PANTHER" id="PTHR21310">
    <property type="entry name" value="AMINOGLYCOSIDE PHOSPHOTRANSFERASE-RELATED-RELATED"/>
    <property type="match status" value="1"/>
</dbReference>
<keyword evidence="3" id="KW-1185">Reference proteome</keyword>
<dbReference type="OrthoDB" id="5412996at2759"/>
<comment type="caution">
    <text evidence="2">The sequence shown here is derived from an EMBL/GenBank/DDBJ whole genome shotgun (WGS) entry which is preliminary data.</text>
</comment>
<reference evidence="2" key="1">
    <citation type="submission" date="2022-11" db="EMBL/GenBank/DDBJ databases">
        <authorList>
            <person name="Scott C."/>
            <person name="Bruce N."/>
        </authorList>
    </citation>
    <scope>NUCLEOTIDE SEQUENCE</scope>
</reference>
<proteinExistence type="predicted"/>
<dbReference type="InterPro" id="IPR002575">
    <property type="entry name" value="Aminoglycoside_PTrfase"/>
</dbReference>
<evidence type="ECO:0000313" key="2">
    <source>
        <dbReference type="EMBL" id="CAI4220123.1"/>
    </source>
</evidence>
<dbReference type="EMBL" id="CALLCH030000021">
    <property type="protein sequence ID" value="CAI4220123.1"/>
    <property type="molecule type" value="Genomic_DNA"/>
</dbReference>
<feature type="domain" description="Aminoglycoside phosphotransferase" evidence="1">
    <location>
        <begin position="104"/>
        <end position="171"/>
    </location>
</feature>
<dbReference type="InterPro" id="IPR011009">
    <property type="entry name" value="Kinase-like_dom_sf"/>
</dbReference>
<accession>A0A9P1MGR1</accession>
<dbReference type="Gene3D" id="3.90.1200.10">
    <property type="match status" value="1"/>
</dbReference>
<dbReference type="SUPFAM" id="SSF56112">
    <property type="entry name" value="Protein kinase-like (PK-like)"/>
    <property type="match status" value="1"/>
</dbReference>
<gene>
    <name evidence="2" type="ORF">PPNO1_LOCUS9665</name>
</gene>
<organism evidence="2 3">
    <name type="scientific">Parascedosporium putredinis</name>
    <dbReference type="NCBI Taxonomy" id="1442378"/>
    <lineage>
        <taxon>Eukaryota</taxon>
        <taxon>Fungi</taxon>
        <taxon>Dikarya</taxon>
        <taxon>Ascomycota</taxon>
        <taxon>Pezizomycotina</taxon>
        <taxon>Sordariomycetes</taxon>
        <taxon>Hypocreomycetidae</taxon>
        <taxon>Microascales</taxon>
        <taxon>Microascaceae</taxon>
        <taxon>Parascedosporium</taxon>
    </lineage>
</organism>
<dbReference type="AlphaFoldDB" id="A0A9P1MGR1"/>
<evidence type="ECO:0000313" key="3">
    <source>
        <dbReference type="Proteomes" id="UP000838763"/>
    </source>
</evidence>
<dbReference type="Proteomes" id="UP000838763">
    <property type="component" value="Unassembled WGS sequence"/>
</dbReference>
<dbReference type="Pfam" id="PF01636">
    <property type="entry name" value="APH"/>
    <property type="match status" value="1"/>
</dbReference>
<evidence type="ECO:0000259" key="1">
    <source>
        <dbReference type="Pfam" id="PF01636"/>
    </source>
</evidence>
<dbReference type="InterPro" id="IPR051678">
    <property type="entry name" value="AGP_Transferase"/>
</dbReference>
<sequence length="301" mass="35494">MPGKPRHLCAEKDDLLWQKLEEESDEWYESVRTAEKRRQVGNFIWQYKDAKPTLMHPVLRAQLALQYNDVAEDDGDVCDKFVARSLFRRLIDSHTFESDQECPTGDFRLFSEDLRPANVLVDENLKVVGVIDWEFAYMAPAEFTFDPPWWLLLLEAKDWPGGYGEWIKAYEPRFHTFLRVLEVEEKKIGTNGVLSSSDPDGGMSTLPLSQRMRMSWKEKTWLINYAVLDSWGFDFIWWKFLDERFYGPNEDQDHRSRLHLLSEPQTTAMCDLVATKAHERLDRKIFEWDEGLAFTRLRSLQ</sequence>
<protein>
    <recommendedName>
        <fullName evidence="1">Aminoglycoside phosphotransferase domain-containing protein</fullName>
    </recommendedName>
</protein>